<dbReference type="SUPFAM" id="SSF53850">
    <property type="entry name" value="Periplasmic binding protein-like II"/>
    <property type="match status" value="1"/>
</dbReference>
<protein>
    <submittedName>
        <fullName evidence="3">ABC transporter substrate-binding protein</fullName>
    </submittedName>
</protein>
<gene>
    <name evidence="3" type="ORF">B6F84_10720</name>
</gene>
<dbReference type="InterPro" id="IPR050682">
    <property type="entry name" value="ModA/WtpA"/>
</dbReference>
<name>A0A1W6K1R8_9CREN</name>
<evidence type="ECO:0000256" key="1">
    <source>
        <dbReference type="ARBA" id="ARBA00009438"/>
    </source>
</evidence>
<dbReference type="EMBL" id="CP020477">
    <property type="protein sequence ID" value="ARM76445.1"/>
    <property type="molecule type" value="Genomic_DNA"/>
</dbReference>
<dbReference type="PANTHER" id="PTHR30632">
    <property type="entry name" value="MOLYBDATE-BINDING PERIPLASMIC PROTEIN"/>
    <property type="match status" value="1"/>
</dbReference>
<dbReference type="KEGG" id="aman:B6F84_10720"/>
<dbReference type="Proteomes" id="UP000193404">
    <property type="component" value="Chromosome"/>
</dbReference>
<dbReference type="GeneID" id="41591403"/>
<feature type="transmembrane region" description="Helical" evidence="2">
    <location>
        <begin position="12"/>
        <end position="31"/>
    </location>
</feature>
<keyword evidence="2" id="KW-1133">Transmembrane helix</keyword>
<dbReference type="AlphaFoldDB" id="A0A1W6K1R8"/>
<organism evidence="3 4">
    <name type="scientific">Acidianus manzaensis</name>
    <dbReference type="NCBI Taxonomy" id="282676"/>
    <lineage>
        <taxon>Archaea</taxon>
        <taxon>Thermoproteota</taxon>
        <taxon>Thermoprotei</taxon>
        <taxon>Sulfolobales</taxon>
        <taxon>Sulfolobaceae</taxon>
        <taxon>Acidianus</taxon>
    </lineage>
</organism>
<dbReference type="STRING" id="282676.B6F84_10720"/>
<dbReference type="Gene3D" id="3.40.190.10">
    <property type="entry name" value="Periplasmic binding protein-like II"/>
    <property type="match status" value="2"/>
</dbReference>
<dbReference type="CDD" id="cd13540">
    <property type="entry name" value="PBP2_ModA_WtpA"/>
    <property type="match status" value="1"/>
</dbReference>
<dbReference type="Pfam" id="PF13531">
    <property type="entry name" value="SBP_bac_11"/>
    <property type="match status" value="1"/>
</dbReference>
<accession>A0A1W6K1R8</accession>
<sequence length="379" mass="41598">MRNRKGITKIQGIIIAVIVIIAIVGIALVVIPKPTKVTPTTTTITSTTTTSITPPPTTSGILTIYVAGAYKAIFNQLASQFKNSTGITVKVVPGGSFSLASEIATTAEPPQLFVPVAYIQAVELQQSRDAGWAIAFLSDHMSIVYSNYTTQNPYWGELYSNYTMAMKTNSTTYWNNFFTLLSEHFSLGISYPSSDPEGLYAYLILKMAGKLYSPTHSESYYISIANSSHNIEGASTTADFVAPLEAGRLDFVFSYESYAISQHFEYLTLPPWLSFGYYANETAWDSEFTCPITVNGQSLDIHGNPVYLYITVPQGASDATEAYEFISFLLSHHSELSQFGVTPLYPALLFYQNKSDVPSQILNLVNEGELTYAGNFSAI</sequence>
<dbReference type="PANTHER" id="PTHR30632:SF16">
    <property type="entry name" value="MOLYBDATE_TUNGSTATE-BINDING PROTEIN WTPA"/>
    <property type="match status" value="1"/>
</dbReference>
<proteinExistence type="inferred from homology"/>
<dbReference type="GO" id="GO:0015689">
    <property type="term" value="P:molybdate ion transport"/>
    <property type="evidence" value="ECO:0007669"/>
    <property type="project" value="TreeGrafter"/>
</dbReference>
<keyword evidence="2" id="KW-0472">Membrane</keyword>
<reference evidence="3 4" key="1">
    <citation type="submission" date="2017-03" db="EMBL/GenBank/DDBJ databases">
        <title>Sulfur activation and transportation mechanism of thermophilic Archaea Acidianus manzaensis YN-25.</title>
        <authorList>
            <person name="Ma Y."/>
            <person name="Yang Y."/>
            <person name="Xia J."/>
        </authorList>
    </citation>
    <scope>NUCLEOTIDE SEQUENCE [LARGE SCALE GENOMIC DNA]</scope>
    <source>
        <strain evidence="3 4">YN-25</strain>
    </source>
</reference>
<dbReference type="GO" id="GO:0030973">
    <property type="term" value="F:molybdate ion binding"/>
    <property type="evidence" value="ECO:0007669"/>
    <property type="project" value="TreeGrafter"/>
</dbReference>
<evidence type="ECO:0000313" key="4">
    <source>
        <dbReference type="Proteomes" id="UP000193404"/>
    </source>
</evidence>
<keyword evidence="2" id="KW-0812">Transmembrane</keyword>
<comment type="similarity">
    <text evidence="1">Belongs to the bacterial solute-binding protein 1 family. WtpA subfamily.</text>
</comment>
<evidence type="ECO:0000313" key="3">
    <source>
        <dbReference type="EMBL" id="ARM76445.1"/>
    </source>
</evidence>
<keyword evidence="4" id="KW-1185">Reference proteome</keyword>
<dbReference type="RefSeq" id="WP_148692233.1">
    <property type="nucleotide sequence ID" value="NZ_CP020477.1"/>
</dbReference>
<evidence type="ECO:0000256" key="2">
    <source>
        <dbReference type="SAM" id="Phobius"/>
    </source>
</evidence>
<dbReference type="OrthoDB" id="7820at2157"/>